<protein>
    <submittedName>
        <fullName evidence="1">Uncharacterized protein</fullName>
    </submittedName>
</protein>
<evidence type="ECO:0000313" key="1">
    <source>
        <dbReference type="EMBL" id="QRD82776.1"/>
    </source>
</evidence>
<dbReference type="EMBL" id="CP044622">
    <property type="protein sequence ID" value="QRD82776.1"/>
    <property type="molecule type" value="Genomic_DNA"/>
</dbReference>
<name>A0A7U2MFL7_ASPFN</name>
<dbReference type="VEuPathDB" id="FungiDB:F9C07_2297"/>
<reference evidence="2" key="1">
    <citation type="journal article" date="2021" name="G3 (Bethesda)">
        <title>Chromosome assembled and annotated genome sequence of Aspergillus flavus NRRL 3357.</title>
        <authorList>
            <person name="Skerker J.M."/>
            <person name="Pianalto K.M."/>
            <person name="Mondo S.J."/>
            <person name="Yang K."/>
            <person name="Arkin A.P."/>
            <person name="Keller N.P."/>
            <person name="Grigoriev I.V."/>
            <person name="Louise Glass N.L."/>
        </authorList>
    </citation>
    <scope>NUCLEOTIDE SEQUENCE [LARGE SCALE GENOMIC DNA]</scope>
    <source>
        <strain evidence="2">ATCC 200026 / FGSC A1120 / IAM 13836 / NRRL 3357 / JCM 12722 / SRRC 167</strain>
    </source>
</reference>
<sequence>MFESSRAPNAVTVRKRWPEMSTNHDTTSPVWRLIEELFLFSIGIFDRFQPIPGV</sequence>
<dbReference type="Proteomes" id="UP000596276">
    <property type="component" value="Chromosome 2"/>
</dbReference>
<accession>A0A7U2MFL7</accession>
<dbReference type="AlphaFoldDB" id="A0A7U2MFL7"/>
<keyword evidence="2" id="KW-1185">Reference proteome</keyword>
<evidence type="ECO:0000313" key="2">
    <source>
        <dbReference type="Proteomes" id="UP000596276"/>
    </source>
</evidence>
<organism evidence="1 2">
    <name type="scientific">Aspergillus flavus (strain ATCC 200026 / FGSC A1120 / IAM 13836 / NRRL 3357 / JCM 12722 / SRRC 167)</name>
    <dbReference type="NCBI Taxonomy" id="332952"/>
    <lineage>
        <taxon>Eukaryota</taxon>
        <taxon>Fungi</taxon>
        <taxon>Dikarya</taxon>
        <taxon>Ascomycota</taxon>
        <taxon>Pezizomycotina</taxon>
        <taxon>Eurotiomycetes</taxon>
        <taxon>Eurotiomycetidae</taxon>
        <taxon>Eurotiales</taxon>
        <taxon>Aspergillaceae</taxon>
        <taxon>Aspergillus</taxon>
        <taxon>Aspergillus subgen. Circumdati</taxon>
    </lineage>
</organism>
<proteinExistence type="predicted"/>
<gene>
    <name evidence="1" type="ORF">F9C07_2297</name>
</gene>